<dbReference type="EMBL" id="BAABIQ010000044">
    <property type="protein sequence ID" value="GAA4807249.1"/>
    <property type="molecule type" value="Genomic_DNA"/>
</dbReference>
<dbReference type="SUPFAM" id="SSF49464">
    <property type="entry name" value="Carboxypeptidase regulatory domain-like"/>
    <property type="match status" value="1"/>
</dbReference>
<accession>A0ABP9CFX4</accession>
<name>A0ABP9CFX4_9SPHI</name>
<gene>
    <name evidence="1" type="ORF">GCM10023231_40550</name>
</gene>
<dbReference type="InterPro" id="IPR008969">
    <property type="entry name" value="CarboxyPept-like_regulatory"/>
</dbReference>
<dbReference type="Gene3D" id="2.170.130.10">
    <property type="entry name" value="TonB-dependent receptor, plug domain"/>
    <property type="match status" value="1"/>
</dbReference>
<comment type="caution">
    <text evidence="1">The sequence shown here is derived from an EMBL/GenBank/DDBJ whole genome shotgun (WGS) entry which is preliminary data.</text>
</comment>
<dbReference type="Gene3D" id="2.60.40.1930">
    <property type="match status" value="1"/>
</dbReference>
<protein>
    <submittedName>
        <fullName evidence="1">TonB-dependent receptor plug domain-containing protein</fullName>
    </submittedName>
</protein>
<keyword evidence="2" id="KW-1185">Reference proteome</keyword>
<sequence length="899" mass="99863">MVYSCLYVEAQDNVEQIAKPLETWAKDFPQEKVHVHTDKPYYMAGDTIWFKAYTVIGAHHQLSSLSGALYVDLISSTDSVVSSLKLPLMAGMAKGNIDLPVELRSGNYRLRAYTQWMRNAGSDYFFDRPLYIGALSQTGTQAAAKLTLDDQKKGKAVGMDIHFLDMKGAPLTDKPVDYTLRTNSELLSHRKVKTDAQGMLHIAFDEKDLRDTTNAFIVSEIELEKKLTATHVFPITVQYTAANVQFFPESGDLVGGMPSRVAFKAIGENGLGISISGTIVDEQNQSLITFNSVHAGMGSFMLTPETGKKYQAKVTFPNGETKNCPLPEVKSSGYILSVYPQEANDTIMVRIMSSADRLKQPVQLVAQMDGEIFYAAELNVVRPLTSLYVPLEQHQSGIVQFTLFHEGQATNERLTYIPRPDTLVVKLNGLADAVKPRSESVLDFLVTDVAGKPIVSNLSMAVIDESQVPVKEEKRSTILSQLLLQANLKGYIEDPNYYFTNISNERLDHLDLLLMTQGYRRFVWKDLLQGKIGKPTYPAEKITSSISGKLLTLRNGKPVPNGKITLFSTTANIALETKTDTEGKFTFDSLFLTDNIKFTIQGRTEKGSDKVEISLDGIPSLAVTPNKNTADFSLNVNQQLNTYFESTQKHDAELSNLGLESRMIKLNEVIVNARVEKKLPISHNLNGAGRADQVISGNELGTCPTLRMCLEGRLHGVVFKVEQTDIGPVSFPNSTRGGKMLLVVDNKQYNTNSDAMDILGIFEQNLIDPTQILSIEVMRSPSLTNMYGQAGANGVILINTKGWTPNERTDYSAQLYAPKGFSVTREFYSPKYRVSERLDALADQRSTVYWNPAISIDKTGKGQVRYFNTKNPGWYRIEIEGIGANGQLGRKVFRYQIAK</sequence>
<keyword evidence="1" id="KW-0675">Receptor</keyword>
<evidence type="ECO:0000313" key="1">
    <source>
        <dbReference type="EMBL" id="GAA4807249.1"/>
    </source>
</evidence>
<dbReference type="SUPFAM" id="SSF56935">
    <property type="entry name" value="Porins"/>
    <property type="match status" value="1"/>
</dbReference>
<reference evidence="2" key="1">
    <citation type="journal article" date="2019" name="Int. J. Syst. Evol. Microbiol.">
        <title>The Global Catalogue of Microorganisms (GCM) 10K type strain sequencing project: providing services to taxonomists for standard genome sequencing and annotation.</title>
        <authorList>
            <consortium name="The Broad Institute Genomics Platform"/>
            <consortium name="The Broad Institute Genome Sequencing Center for Infectious Disease"/>
            <person name="Wu L."/>
            <person name="Ma J."/>
        </authorList>
    </citation>
    <scope>NUCLEOTIDE SEQUENCE [LARGE SCALE GENOMIC DNA]</scope>
    <source>
        <strain evidence="2">JCM 18200</strain>
    </source>
</reference>
<evidence type="ECO:0000313" key="2">
    <source>
        <dbReference type="Proteomes" id="UP001501411"/>
    </source>
</evidence>
<dbReference type="Proteomes" id="UP001501411">
    <property type="component" value="Unassembled WGS sequence"/>
</dbReference>
<organism evidence="1 2">
    <name type="scientific">Olivibacter ginsenosidimutans</name>
    <dbReference type="NCBI Taxonomy" id="1176537"/>
    <lineage>
        <taxon>Bacteria</taxon>
        <taxon>Pseudomonadati</taxon>
        <taxon>Bacteroidota</taxon>
        <taxon>Sphingobacteriia</taxon>
        <taxon>Sphingobacteriales</taxon>
        <taxon>Sphingobacteriaceae</taxon>
        <taxon>Olivibacter</taxon>
    </lineage>
</organism>
<dbReference type="InterPro" id="IPR037066">
    <property type="entry name" value="Plug_dom_sf"/>
</dbReference>
<proteinExistence type="predicted"/>